<dbReference type="InterPro" id="IPR037460">
    <property type="entry name" value="SEST-like"/>
</dbReference>
<reference evidence="6" key="1">
    <citation type="submission" date="2017-04" db="EMBL/GenBank/DDBJ databases">
        <authorList>
            <person name="Varghese N."/>
            <person name="Submissions S."/>
        </authorList>
    </citation>
    <scope>NUCLEOTIDE SEQUENCE [LARGE SCALE GENOMIC DNA]</scope>
    <source>
        <strain evidence="6">VKM Ac-2510</strain>
    </source>
</reference>
<feature type="active site" description="Nucleophile" evidence="1">
    <location>
        <position position="47"/>
    </location>
</feature>
<dbReference type="EMBL" id="FXAY01000002">
    <property type="protein sequence ID" value="SMG25006.1"/>
    <property type="molecule type" value="Genomic_DNA"/>
</dbReference>
<feature type="domain" description="SGNH hydrolase-type esterase" evidence="4">
    <location>
        <begin position="43"/>
        <end position="316"/>
    </location>
</feature>
<dbReference type="Pfam" id="PF13472">
    <property type="entry name" value="Lipase_GDSL_2"/>
    <property type="match status" value="1"/>
</dbReference>
<dbReference type="Proteomes" id="UP000193244">
    <property type="component" value="Unassembled WGS sequence"/>
</dbReference>
<dbReference type="Gene3D" id="3.40.50.1110">
    <property type="entry name" value="SGNH hydrolase"/>
    <property type="match status" value="1"/>
</dbReference>
<feature type="signal peptide" evidence="3">
    <location>
        <begin position="1"/>
        <end position="25"/>
    </location>
</feature>
<evidence type="ECO:0000256" key="3">
    <source>
        <dbReference type="SAM" id="SignalP"/>
    </source>
</evidence>
<feature type="disulfide bond" evidence="2">
    <location>
        <begin position="146"/>
        <end position="167"/>
    </location>
</feature>
<dbReference type="SUPFAM" id="SSF52266">
    <property type="entry name" value="SGNH hydrolase"/>
    <property type="match status" value="1"/>
</dbReference>
<keyword evidence="5" id="KW-0378">Hydrolase</keyword>
<dbReference type="GO" id="GO:0019433">
    <property type="term" value="P:triglyceride catabolic process"/>
    <property type="evidence" value="ECO:0007669"/>
    <property type="project" value="TreeGrafter"/>
</dbReference>
<evidence type="ECO:0000256" key="1">
    <source>
        <dbReference type="PIRSR" id="PIRSR637460-1"/>
    </source>
</evidence>
<gene>
    <name evidence="5" type="ORF">SAMN06296010_1217</name>
</gene>
<evidence type="ECO:0000313" key="6">
    <source>
        <dbReference type="Proteomes" id="UP000193244"/>
    </source>
</evidence>
<dbReference type="RefSeq" id="WP_085484060.1">
    <property type="nucleotide sequence ID" value="NZ_FXAY01000002.1"/>
</dbReference>
<evidence type="ECO:0000313" key="5">
    <source>
        <dbReference type="EMBL" id="SMG25006.1"/>
    </source>
</evidence>
<dbReference type="PANTHER" id="PTHR37981:SF1">
    <property type="entry name" value="SGNH HYDROLASE-TYPE ESTERASE DOMAIN-CONTAINING PROTEIN"/>
    <property type="match status" value="1"/>
</dbReference>
<dbReference type="GO" id="GO:0004806">
    <property type="term" value="F:triacylglycerol lipase activity"/>
    <property type="evidence" value="ECO:0007669"/>
    <property type="project" value="TreeGrafter"/>
</dbReference>
<dbReference type="AlphaFoldDB" id="A0A1X7JC99"/>
<organism evidence="5 6">
    <name type="scientific">Agreia pratensis</name>
    <dbReference type="NCBI Taxonomy" id="150121"/>
    <lineage>
        <taxon>Bacteria</taxon>
        <taxon>Bacillati</taxon>
        <taxon>Actinomycetota</taxon>
        <taxon>Actinomycetes</taxon>
        <taxon>Micrococcales</taxon>
        <taxon>Microbacteriaceae</taxon>
        <taxon>Agreia</taxon>
    </lineage>
</organism>
<feature type="active site" evidence="1">
    <location>
        <position position="311"/>
    </location>
</feature>
<dbReference type="OrthoDB" id="5503950at2"/>
<protein>
    <submittedName>
        <fullName evidence="5">GDSL-like Lipase/Acylhydrolase family protein</fullName>
    </submittedName>
</protein>
<keyword evidence="6" id="KW-1185">Reference proteome</keyword>
<accession>A0A1X7JC99</accession>
<feature type="chain" id="PRO_5039032389" evidence="3">
    <location>
        <begin position="26"/>
        <end position="333"/>
    </location>
</feature>
<feature type="disulfide bond" evidence="2">
    <location>
        <begin position="227"/>
        <end position="283"/>
    </location>
</feature>
<proteinExistence type="predicted"/>
<keyword evidence="2" id="KW-1015">Disulfide bond</keyword>
<dbReference type="STRING" id="150121.SAMN06296010_1217"/>
<dbReference type="InterPro" id="IPR013830">
    <property type="entry name" value="SGNH_hydro"/>
</dbReference>
<name>A0A1X7JC99_9MICO</name>
<dbReference type="CDD" id="cd01823">
    <property type="entry name" value="SEST_like"/>
    <property type="match status" value="1"/>
</dbReference>
<keyword evidence="3" id="KW-0732">Signal</keyword>
<dbReference type="InterPro" id="IPR036514">
    <property type="entry name" value="SGNH_hydro_sf"/>
</dbReference>
<sequence length="333" mass="33746">MNSSIKRSGVAAVLLLAASMAVVPAAGATAATTDSHATVNYVALGDSYAAGQGLATPTGQPAAGCNQTAEDYPHQLAAKLGYNLTDMTCSGAVTENISKNPQSVTDASGAATSIPVQASALNASTNIVTVTIGGNDAGFAPVIRSCVATSADGPVAGSNQDFKDPNCTEQYMKKGVDTLSKNIADKVARHLESTFKTIKKAAPNAQIFVVGYPSLFPDAASTPAAGCYTDLGTEPSSVSFTATDVAYLHSVEVQLNQTIAEQAADAGVTFVDNLPASVSHSMCPQGPSSYINGIAFNSADTGPLVNPASLHPNLVGATFLATQTYDAITAAGY</sequence>
<evidence type="ECO:0000259" key="4">
    <source>
        <dbReference type="Pfam" id="PF13472"/>
    </source>
</evidence>
<dbReference type="PANTHER" id="PTHR37981">
    <property type="entry name" value="LIPASE 2"/>
    <property type="match status" value="1"/>
</dbReference>
<feature type="disulfide bond" evidence="2">
    <location>
        <begin position="65"/>
        <end position="89"/>
    </location>
</feature>
<evidence type="ECO:0000256" key="2">
    <source>
        <dbReference type="PIRSR" id="PIRSR637460-2"/>
    </source>
</evidence>